<evidence type="ECO:0008006" key="3">
    <source>
        <dbReference type="Google" id="ProtNLM"/>
    </source>
</evidence>
<dbReference type="EMBL" id="WFIY01000004">
    <property type="protein sequence ID" value="MUM65936.1"/>
    <property type="molecule type" value="Genomic_DNA"/>
</dbReference>
<dbReference type="InterPro" id="IPR007981">
    <property type="entry name" value="Peptidase_A5"/>
</dbReference>
<protein>
    <recommendedName>
        <fullName evidence="3">Thermopsin</fullName>
    </recommendedName>
</protein>
<accession>A0A6A9QL14</accession>
<organism evidence="1 2">
    <name type="scientific">Acidianus infernus</name>
    <dbReference type="NCBI Taxonomy" id="12915"/>
    <lineage>
        <taxon>Archaea</taxon>
        <taxon>Thermoproteota</taxon>
        <taxon>Thermoprotei</taxon>
        <taxon>Sulfolobales</taxon>
        <taxon>Sulfolobaceae</taxon>
        <taxon>Acidianus</taxon>
    </lineage>
</organism>
<reference evidence="1 2" key="1">
    <citation type="submission" date="2019-10" db="EMBL/GenBank/DDBJ databases">
        <title>Genome Sequences from Six Type Strain Members of the Archaeal Family Sulfolobaceae: Acidianus ambivalens, Acidianus infernus, Metallosphaera prunae, Stygiolobus azoricus, Sulfolobus metallicus, and Sulfurisphaera ohwakuensis.</title>
        <authorList>
            <person name="Counts J.A."/>
            <person name="Kelly R.M."/>
        </authorList>
    </citation>
    <scope>NUCLEOTIDE SEQUENCE [LARGE SCALE GENOMIC DNA]</scope>
    <source>
        <strain evidence="1 2">DSM 3191</strain>
    </source>
</reference>
<dbReference type="Proteomes" id="UP000440125">
    <property type="component" value="Unassembled WGS sequence"/>
</dbReference>
<name>A0A6A9QL14_ACIIN</name>
<comment type="caution">
    <text evidence="1">The sequence shown here is derived from an EMBL/GenBank/DDBJ whole genome shotgun (WGS) entry which is preliminary data.</text>
</comment>
<sequence>MGQKLLLSLLLSLLILSVMPNLPNAYNAVTKNSFHPLVDVPAKGNLALANKFQPNGVTLPLGENEPAPMGIADYGIGPNGPYIIRTNEFLGHIYLKRLLAYSSQANSYWVTFQLNVVLSYQYNGNTYSLWLQDVAVYNTINHSIIFIDNIWNFTSYNANVTCLKGNGHIYSWGSTTYYAYAACNYPGSPTTLSLPATICLLINVSTNVAGQPVIQFWYDDGYGWINYDTVVVTNVYDASNVYILVDGYQYTGNGLYYDAELVLAGPPGGYCAYVYNSSVYMMLMYFNGHNLQEVTNAYNFGSDTGETVNNVKVSCYYYIYCGLLLAGLHAGYDTLHGLWNQNTVMTLQINPGISQGYFIVYNKSYGYPPPYNNFMPFTNGYINLTLVPMDYAVLIYNSQYQLVGEAEVPATYGFISTGVTQFEVFAPPSVTMQEGIQKTIYITIDAYGDVNIYVRAPPSITYVVQSPVYIYGVGTVALTLNASSMGLYTICVTVCLIPGLYQTDTISVCVRQPLYYVTFSYNVIGQQLPQSPSITFEFPNGTITTIPLTSSLTLLLPPGTIYNVQGIIGSGEIRWATENTTSGVIYCSKTLYFIYYEQYLVTFTYKVQGGTGYGEPTIQYVSFGNIETTYPGTVWADADSHYVYSQTLPGSNSQERWIANSYSGVVTSPGTICVYYYNQYYVTVNSPINVYALVNGVNTRSRLVGTVRGLRCR</sequence>
<evidence type="ECO:0000313" key="2">
    <source>
        <dbReference type="Proteomes" id="UP000440125"/>
    </source>
</evidence>
<evidence type="ECO:0000313" key="1">
    <source>
        <dbReference type="EMBL" id="MUM65936.1"/>
    </source>
</evidence>
<dbReference type="RefSeq" id="WP_155864320.1">
    <property type="nucleotide sequence ID" value="NZ_WFIY01000004.1"/>
</dbReference>
<proteinExistence type="predicted"/>
<dbReference type="OrthoDB" id="36243at2157"/>
<gene>
    <name evidence="1" type="ORF">D1867_11975</name>
</gene>
<keyword evidence="2" id="KW-1185">Reference proteome</keyword>
<dbReference type="AlphaFoldDB" id="A0A6A9QL14"/>
<dbReference type="Pfam" id="PF05317">
    <property type="entry name" value="Thermopsin"/>
    <property type="match status" value="1"/>
</dbReference>